<dbReference type="SUPFAM" id="SSF46955">
    <property type="entry name" value="Putative DNA-binding domain"/>
    <property type="match status" value="1"/>
</dbReference>
<dbReference type="Gene3D" id="1.10.1660.10">
    <property type="match status" value="1"/>
</dbReference>
<evidence type="ECO:0000313" key="5">
    <source>
        <dbReference type="Proteomes" id="UP001232750"/>
    </source>
</evidence>
<organism evidence="4 5">
    <name type="scientific">Gordonibacter faecis</name>
    <dbReference type="NCBI Taxonomy" id="3047475"/>
    <lineage>
        <taxon>Bacteria</taxon>
        <taxon>Bacillati</taxon>
        <taxon>Actinomycetota</taxon>
        <taxon>Coriobacteriia</taxon>
        <taxon>Eggerthellales</taxon>
        <taxon>Eggerthellaceae</taxon>
        <taxon>Gordonibacter</taxon>
    </lineage>
</organism>
<dbReference type="InterPro" id="IPR047057">
    <property type="entry name" value="MerR_fam"/>
</dbReference>
<comment type="caution">
    <text evidence="4">The sequence shown here is derived from an EMBL/GenBank/DDBJ whole genome shotgun (WGS) entry which is preliminary data.</text>
</comment>
<dbReference type="Pfam" id="PF13411">
    <property type="entry name" value="MerR_1"/>
    <property type="match status" value="1"/>
</dbReference>
<evidence type="ECO:0000256" key="2">
    <source>
        <dbReference type="SAM" id="Coils"/>
    </source>
</evidence>
<sequence>MLYTIGDAAKELGIPASALRYYDKEGLLPHMNRSGSGIRMFTEDDFEWVRFIERLKCAGMPIKEIKRYIDLYEQGDATLGDRRALIYDRRDAVKQELERLQETLDFITYKCWYYDKALELGSEDAVKAIPLEELPPDIRAIKELCGIVRY</sequence>
<keyword evidence="5" id="KW-1185">Reference proteome</keyword>
<evidence type="ECO:0000313" key="4">
    <source>
        <dbReference type="EMBL" id="MDJ1651169.1"/>
    </source>
</evidence>
<dbReference type="Proteomes" id="UP001232750">
    <property type="component" value="Unassembled WGS sequence"/>
</dbReference>
<accession>A0ABT7DNQ5</accession>
<dbReference type="InterPro" id="IPR000551">
    <property type="entry name" value="MerR-type_HTH_dom"/>
</dbReference>
<dbReference type="EMBL" id="JASJEU010000020">
    <property type="protein sequence ID" value="MDJ1651169.1"/>
    <property type="molecule type" value="Genomic_DNA"/>
</dbReference>
<feature type="coiled-coil region" evidence="2">
    <location>
        <begin position="83"/>
        <end position="110"/>
    </location>
</feature>
<feature type="domain" description="HTH merR-type" evidence="3">
    <location>
        <begin position="2"/>
        <end position="71"/>
    </location>
</feature>
<keyword evidence="1" id="KW-0238">DNA-binding</keyword>
<dbReference type="PRINTS" id="PR00040">
    <property type="entry name" value="HTHMERR"/>
</dbReference>
<keyword evidence="2" id="KW-0175">Coiled coil</keyword>
<proteinExistence type="predicted"/>
<reference evidence="4 5" key="1">
    <citation type="submission" date="2023-05" db="EMBL/GenBank/DDBJ databases">
        <title>Gordonibacter KGMB12511T sp. nov., isolated from faeces of healthy Korean.</title>
        <authorList>
            <person name="Kim H.S."/>
            <person name="Kim J.-S."/>
            <person name="Suh M.K."/>
            <person name="Eom M.K."/>
            <person name="Do H.E."/>
            <person name="Lee J.-S."/>
        </authorList>
    </citation>
    <scope>NUCLEOTIDE SEQUENCE [LARGE SCALE GENOMIC DNA]</scope>
    <source>
        <strain evidence="4 5">KGMB12511</strain>
    </source>
</reference>
<dbReference type="PANTHER" id="PTHR30204:SF82">
    <property type="entry name" value="TRANSCRIPTIONAL REGULATOR, MERR FAMILY"/>
    <property type="match status" value="1"/>
</dbReference>
<dbReference type="PANTHER" id="PTHR30204">
    <property type="entry name" value="REDOX-CYCLING DRUG-SENSING TRANSCRIPTIONAL ACTIVATOR SOXR"/>
    <property type="match status" value="1"/>
</dbReference>
<dbReference type="PROSITE" id="PS50937">
    <property type="entry name" value="HTH_MERR_2"/>
    <property type="match status" value="1"/>
</dbReference>
<protein>
    <submittedName>
        <fullName evidence="4">MerR family transcriptional regulator</fullName>
    </submittedName>
</protein>
<dbReference type="SMART" id="SM00422">
    <property type="entry name" value="HTH_MERR"/>
    <property type="match status" value="1"/>
</dbReference>
<dbReference type="InterPro" id="IPR009061">
    <property type="entry name" value="DNA-bd_dom_put_sf"/>
</dbReference>
<evidence type="ECO:0000256" key="1">
    <source>
        <dbReference type="ARBA" id="ARBA00023125"/>
    </source>
</evidence>
<dbReference type="RefSeq" id="WP_283832516.1">
    <property type="nucleotide sequence ID" value="NZ_JASJEU010000020.1"/>
</dbReference>
<dbReference type="CDD" id="cd01109">
    <property type="entry name" value="HTH_YyaN"/>
    <property type="match status" value="1"/>
</dbReference>
<gene>
    <name evidence="4" type="ORF">QNJ86_10190</name>
</gene>
<name>A0ABT7DNQ5_9ACTN</name>
<evidence type="ECO:0000259" key="3">
    <source>
        <dbReference type="PROSITE" id="PS50937"/>
    </source>
</evidence>